<dbReference type="EMBL" id="CAJVQC010008217">
    <property type="protein sequence ID" value="CAG8589626.1"/>
    <property type="molecule type" value="Genomic_DNA"/>
</dbReference>
<keyword evidence="2" id="KW-1185">Reference proteome</keyword>
<evidence type="ECO:0000313" key="1">
    <source>
        <dbReference type="EMBL" id="CAG8589626.1"/>
    </source>
</evidence>
<organism evidence="1 2">
    <name type="scientific">Racocetra persica</name>
    <dbReference type="NCBI Taxonomy" id="160502"/>
    <lineage>
        <taxon>Eukaryota</taxon>
        <taxon>Fungi</taxon>
        <taxon>Fungi incertae sedis</taxon>
        <taxon>Mucoromycota</taxon>
        <taxon>Glomeromycotina</taxon>
        <taxon>Glomeromycetes</taxon>
        <taxon>Diversisporales</taxon>
        <taxon>Gigasporaceae</taxon>
        <taxon>Racocetra</taxon>
    </lineage>
</organism>
<name>A0ACA9MFQ4_9GLOM</name>
<accession>A0ACA9MFQ4</accession>
<sequence length="65" mass="7658">MVVTTNGTRKKALEKLPDLRLCIRDIIIPTNFQLFLWYLDKYIEVSIYQAREDQLEIPSKISSND</sequence>
<evidence type="ECO:0000313" key="2">
    <source>
        <dbReference type="Proteomes" id="UP000789920"/>
    </source>
</evidence>
<comment type="caution">
    <text evidence="1">The sequence shown here is derived from an EMBL/GenBank/DDBJ whole genome shotgun (WGS) entry which is preliminary data.</text>
</comment>
<protein>
    <submittedName>
        <fullName evidence="1">3730_t:CDS:1</fullName>
    </submittedName>
</protein>
<dbReference type="Proteomes" id="UP000789920">
    <property type="component" value="Unassembled WGS sequence"/>
</dbReference>
<proteinExistence type="predicted"/>
<feature type="non-terminal residue" evidence="1">
    <location>
        <position position="65"/>
    </location>
</feature>
<gene>
    <name evidence="1" type="ORF">RPERSI_LOCUS5483</name>
</gene>
<reference evidence="1" key="1">
    <citation type="submission" date="2021-06" db="EMBL/GenBank/DDBJ databases">
        <authorList>
            <person name="Kallberg Y."/>
            <person name="Tangrot J."/>
            <person name="Rosling A."/>
        </authorList>
    </citation>
    <scope>NUCLEOTIDE SEQUENCE</scope>
    <source>
        <strain evidence="1">MA461A</strain>
    </source>
</reference>